<organism evidence="6 7">
    <name type="scientific">Microbispora rosea</name>
    <dbReference type="NCBI Taxonomy" id="58117"/>
    <lineage>
        <taxon>Bacteria</taxon>
        <taxon>Bacillati</taxon>
        <taxon>Actinomycetota</taxon>
        <taxon>Actinomycetes</taxon>
        <taxon>Streptosporangiales</taxon>
        <taxon>Streptosporangiaceae</taxon>
        <taxon>Microbispora</taxon>
    </lineage>
</organism>
<feature type="DNA-binding region" description="OmpR/PhoB-type" evidence="3">
    <location>
        <begin position="1"/>
        <end position="93"/>
    </location>
</feature>
<dbReference type="GO" id="GO:0000160">
    <property type="term" value="P:phosphorelay signal transduction system"/>
    <property type="evidence" value="ECO:0007669"/>
    <property type="project" value="InterPro"/>
</dbReference>
<dbReference type="SUPFAM" id="SSF46894">
    <property type="entry name" value="C-terminal effector domain of the bipartite response regulators"/>
    <property type="match status" value="1"/>
</dbReference>
<dbReference type="Pfam" id="PF00486">
    <property type="entry name" value="Trans_reg_C"/>
    <property type="match status" value="1"/>
</dbReference>
<dbReference type="PRINTS" id="PR00364">
    <property type="entry name" value="DISEASERSIST"/>
</dbReference>
<dbReference type="Pfam" id="PF00931">
    <property type="entry name" value="NB-ARC"/>
    <property type="match status" value="1"/>
</dbReference>
<dbReference type="GO" id="GO:0006355">
    <property type="term" value="P:regulation of DNA-templated transcription"/>
    <property type="evidence" value="ECO:0007669"/>
    <property type="project" value="InterPro"/>
</dbReference>
<sequence length="853" mass="90796">MRIALLGPLEVRDDTGAPVEIAGIRLRTLLARLALSPGRRVPAEALIDAVWPDEPPAGATNALQSLVSRLRRALPAGERTRLQSRPAGYLLSLALDETDVGRLEALVAAGRTARDGDGDGDGGSEGLALAARRFAEALALWRGEPLADLETAGFAAVAARLIELRLRTIEDLAEVRLDLGDTGDLVSELEELTAAHPFRERLWAARMRALCAVGRPSEALAAFEELRRTLAETLGTDPSPPVRELHLAILRGDLRPASAAPPERPARRTNLTVPLTGFVGREQELDRVGKLLDEARLVTLVGPGGAGKTRLAVELAAARVERHRDGAWIVELASVRDPAQIPAAVAAALGAREGGLPRPNPAEAEPHPPRGPVDRLAEALRDRELLVVLDNCEHVIDVCAQVADAVTGRCPGVRVLCTSREPLAITGETLYPVGPLRTPPADVTVDRAPDFPALRLFVQRASAVRPGFALTAGNLPTVAEVCRRLDGLPLAIELACARLRTLPIEEIAARLGNRFRLLTGGSRTALPRHQTLQAVVEWSWDLLGEPERILAGRLAVFAGGTTPDSAEAVCADPVRLPREDVVVALASLTDKSLAELLEVPGAPPRYRMLETVRAYAAGVLAESGEAERIRRSHAAHFTDRAERAEPGLRGAGQLDHLGWLTREYDNLTTALRWAVDSGDAEQAVRLAAALGWFWNLRSAHHEAAAWLSEVLATASTSPDGAGDGRGVPRATLAIAHAYDAMHNFAVGDTERAVRSAMAATRLAEGEVTNHPAIALLVVLYRMHPSHPEPGGEQAVARLRELAGHSDPWLAAAARLFHGLALAAFGNAAGAAEHLAAARTGFGAAATGGERRPR</sequence>
<dbReference type="InterPro" id="IPR058852">
    <property type="entry name" value="HTH_77"/>
</dbReference>
<comment type="similarity">
    <text evidence="1">Belongs to the AfsR/DnrI/RedD regulatory family.</text>
</comment>
<dbReference type="InterPro" id="IPR002182">
    <property type="entry name" value="NB-ARC"/>
</dbReference>
<dbReference type="InterPro" id="IPR011990">
    <property type="entry name" value="TPR-like_helical_dom_sf"/>
</dbReference>
<dbReference type="PANTHER" id="PTHR47691:SF3">
    <property type="entry name" value="HTH-TYPE TRANSCRIPTIONAL REGULATOR RV0890C-RELATED"/>
    <property type="match status" value="1"/>
</dbReference>
<dbReference type="AlphaFoldDB" id="A0A1N7HB97"/>
<evidence type="ECO:0000259" key="5">
    <source>
        <dbReference type="PROSITE" id="PS51755"/>
    </source>
</evidence>
<dbReference type="InterPro" id="IPR036388">
    <property type="entry name" value="WH-like_DNA-bd_sf"/>
</dbReference>
<evidence type="ECO:0000256" key="4">
    <source>
        <dbReference type="SAM" id="MobiDB-lite"/>
    </source>
</evidence>
<dbReference type="InterPro" id="IPR001867">
    <property type="entry name" value="OmpR/PhoB-type_DNA-bd"/>
</dbReference>
<dbReference type="InterPro" id="IPR016032">
    <property type="entry name" value="Sig_transdc_resp-reg_C-effctor"/>
</dbReference>
<keyword evidence="2 3" id="KW-0238">DNA-binding</keyword>
<feature type="compositionally biased region" description="Basic and acidic residues" evidence="4">
    <location>
        <begin position="364"/>
        <end position="374"/>
    </location>
</feature>
<dbReference type="Pfam" id="PF25872">
    <property type="entry name" value="HTH_77"/>
    <property type="match status" value="1"/>
</dbReference>
<gene>
    <name evidence="6" type="ORF">SAMN05421833_14244</name>
</gene>
<dbReference type="OrthoDB" id="3194665at2"/>
<dbReference type="PROSITE" id="PS51755">
    <property type="entry name" value="OMPR_PHOB"/>
    <property type="match status" value="1"/>
</dbReference>
<dbReference type="Gene3D" id="1.25.40.10">
    <property type="entry name" value="Tetratricopeptide repeat domain"/>
    <property type="match status" value="1"/>
</dbReference>
<name>A0A1N7HB97_9ACTN</name>
<dbReference type="Gene3D" id="1.10.10.10">
    <property type="entry name" value="Winged helix-like DNA-binding domain superfamily/Winged helix DNA-binding domain"/>
    <property type="match status" value="1"/>
</dbReference>
<dbReference type="RefSeq" id="WP_083744869.1">
    <property type="nucleotide sequence ID" value="NZ_FTNI01000042.1"/>
</dbReference>
<evidence type="ECO:0000313" key="6">
    <source>
        <dbReference type="EMBL" id="SIS22136.1"/>
    </source>
</evidence>
<evidence type="ECO:0000256" key="1">
    <source>
        <dbReference type="ARBA" id="ARBA00005820"/>
    </source>
</evidence>
<feature type="region of interest" description="Disordered" evidence="4">
    <location>
        <begin position="352"/>
        <end position="374"/>
    </location>
</feature>
<feature type="domain" description="OmpR/PhoB-type" evidence="5">
    <location>
        <begin position="1"/>
        <end position="93"/>
    </location>
</feature>
<reference evidence="7" key="1">
    <citation type="submission" date="2017-01" db="EMBL/GenBank/DDBJ databases">
        <authorList>
            <person name="Varghese N."/>
            <person name="Submissions S."/>
        </authorList>
    </citation>
    <scope>NUCLEOTIDE SEQUENCE [LARGE SCALE GENOMIC DNA]</scope>
    <source>
        <strain evidence="7">ATCC 12950</strain>
    </source>
</reference>
<dbReference type="SMART" id="SM01043">
    <property type="entry name" value="BTAD"/>
    <property type="match status" value="1"/>
</dbReference>
<dbReference type="GO" id="GO:0003677">
    <property type="term" value="F:DNA binding"/>
    <property type="evidence" value="ECO:0007669"/>
    <property type="project" value="UniProtKB-UniRule"/>
</dbReference>
<evidence type="ECO:0000256" key="3">
    <source>
        <dbReference type="PROSITE-ProRule" id="PRU01091"/>
    </source>
</evidence>
<dbReference type="SUPFAM" id="SSF48452">
    <property type="entry name" value="TPR-like"/>
    <property type="match status" value="1"/>
</dbReference>
<dbReference type="SMART" id="SM00862">
    <property type="entry name" value="Trans_reg_C"/>
    <property type="match status" value="1"/>
</dbReference>
<proteinExistence type="inferred from homology"/>
<evidence type="ECO:0000313" key="7">
    <source>
        <dbReference type="Proteomes" id="UP000186096"/>
    </source>
</evidence>
<protein>
    <submittedName>
        <fullName evidence="6">Predicted ATPase</fullName>
    </submittedName>
</protein>
<dbReference type="STRING" id="58117.SAMN05421833_14244"/>
<evidence type="ECO:0000256" key="2">
    <source>
        <dbReference type="ARBA" id="ARBA00023125"/>
    </source>
</evidence>
<dbReference type="EMBL" id="FTNI01000042">
    <property type="protein sequence ID" value="SIS22136.1"/>
    <property type="molecule type" value="Genomic_DNA"/>
</dbReference>
<dbReference type="SUPFAM" id="SSF52540">
    <property type="entry name" value="P-loop containing nucleoside triphosphate hydrolases"/>
    <property type="match status" value="1"/>
</dbReference>
<accession>A0A1N7HB97</accession>
<dbReference type="InterPro" id="IPR027417">
    <property type="entry name" value="P-loop_NTPase"/>
</dbReference>
<dbReference type="PANTHER" id="PTHR47691">
    <property type="entry name" value="REGULATOR-RELATED"/>
    <property type="match status" value="1"/>
</dbReference>
<keyword evidence="7" id="KW-1185">Reference proteome</keyword>
<dbReference type="InterPro" id="IPR005158">
    <property type="entry name" value="BTAD"/>
</dbReference>
<dbReference type="Pfam" id="PF03704">
    <property type="entry name" value="BTAD"/>
    <property type="match status" value="1"/>
</dbReference>
<dbReference type="CDD" id="cd15831">
    <property type="entry name" value="BTAD"/>
    <property type="match status" value="1"/>
</dbReference>
<dbReference type="GO" id="GO:0043531">
    <property type="term" value="F:ADP binding"/>
    <property type="evidence" value="ECO:0007669"/>
    <property type="project" value="InterPro"/>
</dbReference>
<dbReference type="Proteomes" id="UP000186096">
    <property type="component" value="Unassembled WGS sequence"/>
</dbReference>